<accession>A0A1W1HIS4</accession>
<dbReference type="STRING" id="1246637.MTBBW1_640015"/>
<proteinExistence type="predicted"/>
<evidence type="ECO:0000313" key="2">
    <source>
        <dbReference type="Proteomes" id="UP000191931"/>
    </source>
</evidence>
<name>A0A1W1HIS4_9BACT</name>
<gene>
    <name evidence="1" type="ORF">MTBBW1_640015</name>
</gene>
<protein>
    <submittedName>
        <fullName evidence="1">Uncharacterized protein</fullName>
    </submittedName>
</protein>
<reference evidence="1 2" key="1">
    <citation type="submission" date="2017-03" db="EMBL/GenBank/DDBJ databases">
        <authorList>
            <person name="Afonso C.L."/>
            <person name="Miller P.J."/>
            <person name="Scott M.A."/>
            <person name="Spackman E."/>
            <person name="Goraichik I."/>
            <person name="Dimitrov K.M."/>
            <person name="Suarez D.L."/>
            <person name="Swayne D.E."/>
        </authorList>
    </citation>
    <scope>NUCLEOTIDE SEQUENCE [LARGE SCALE GENOMIC DNA]</scope>
    <source>
        <strain evidence="1">PRJEB14757</strain>
    </source>
</reference>
<dbReference type="AlphaFoldDB" id="A0A1W1HIS4"/>
<dbReference type="EMBL" id="FWEV01000308">
    <property type="protein sequence ID" value="SLM32374.1"/>
    <property type="molecule type" value="Genomic_DNA"/>
</dbReference>
<sequence length="51" mass="5688">MIFCQESTVLLSLAKPDIVKIPSEWMVVVFGCMNNTSLEDVGIWNEEGITV</sequence>
<keyword evidence="2" id="KW-1185">Reference proteome</keyword>
<organism evidence="1 2">
    <name type="scientific">Desulfamplus magnetovallimortis</name>
    <dbReference type="NCBI Taxonomy" id="1246637"/>
    <lineage>
        <taxon>Bacteria</taxon>
        <taxon>Pseudomonadati</taxon>
        <taxon>Thermodesulfobacteriota</taxon>
        <taxon>Desulfobacteria</taxon>
        <taxon>Desulfobacterales</taxon>
        <taxon>Desulfobacteraceae</taxon>
        <taxon>Desulfamplus</taxon>
    </lineage>
</organism>
<dbReference type="Proteomes" id="UP000191931">
    <property type="component" value="Unassembled WGS sequence"/>
</dbReference>
<evidence type="ECO:0000313" key="1">
    <source>
        <dbReference type="EMBL" id="SLM32374.1"/>
    </source>
</evidence>